<evidence type="ECO:0000313" key="4">
    <source>
        <dbReference type="Proteomes" id="UP001501842"/>
    </source>
</evidence>
<keyword evidence="4" id="KW-1185">Reference proteome</keyword>
<feature type="region of interest" description="Disordered" evidence="1">
    <location>
        <begin position="36"/>
        <end position="62"/>
    </location>
</feature>
<name>A0ABN3UKZ0_9ACTN</name>
<sequence length="62" mass="6442">MILAHHPAVEAIALFVPALAIIGVIAGAVILDRRRAAEDEEDDAPTAAEEGDSGTPRARPVD</sequence>
<keyword evidence="2" id="KW-1133">Transmembrane helix</keyword>
<keyword evidence="2" id="KW-0812">Transmembrane</keyword>
<dbReference type="EMBL" id="BAAATZ010000029">
    <property type="protein sequence ID" value="GAA2734736.1"/>
    <property type="molecule type" value="Genomic_DNA"/>
</dbReference>
<gene>
    <name evidence="3" type="ORF">GCM10010439_57790</name>
</gene>
<evidence type="ECO:0000313" key="3">
    <source>
        <dbReference type="EMBL" id="GAA2734736.1"/>
    </source>
</evidence>
<proteinExistence type="predicted"/>
<feature type="transmembrane region" description="Helical" evidence="2">
    <location>
        <begin position="12"/>
        <end position="31"/>
    </location>
</feature>
<evidence type="ECO:0000256" key="1">
    <source>
        <dbReference type="SAM" id="MobiDB-lite"/>
    </source>
</evidence>
<organism evidence="3 4">
    <name type="scientific">Actinocorallia aurantiaca</name>
    <dbReference type="NCBI Taxonomy" id="46204"/>
    <lineage>
        <taxon>Bacteria</taxon>
        <taxon>Bacillati</taxon>
        <taxon>Actinomycetota</taxon>
        <taxon>Actinomycetes</taxon>
        <taxon>Streptosporangiales</taxon>
        <taxon>Thermomonosporaceae</taxon>
        <taxon>Actinocorallia</taxon>
    </lineage>
</organism>
<accession>A0ABN3UKZ0</accession>
<comment type="caution">
    <text evidence="3">The sequence shown here is derived from an EMBL/GenBank/DDBJ whole genome shotgun (WGS) entry which is preliminary data.</text>
</comment>
<protein>
    <submittedName>
        <fullName evidence="3">Uncharacterized protein</fullName>
    </submittedName>
</protein>
<dbReference type="RefSeq" id="WP_344454933.1">
    <property type="nucleotide sequence ID" value="NZ_BAAATZ010000029.1"/>
</dbReference>
<evidence type="ECO:0000256" key="2">
    <source>
        <dbReference type="SAM" id="Phobius"/>
    </source>
</evidence>
<reference evidence="3 4" key="1">
    <citation type="journal article" date="2019" name="Int. J. Syst. Evol. Microbiol.">
        <title>The Global Catalogue of Microorganisms (GCM) 10K type strain sequencing project: providing services to taxonomists for standard genome sequencing and annotation.</title>
        <authorList>
            <consortium name="The Broad Institute Genomics Platform"/>
            <consortium name="The Broad Institute Genome Sequencing Center for Infectious Disease"/>
            <person name="Wu L."/>
            <person name="Ma J."/>
        </authorList>
    </citation>
    <scope>NUCLEOTIDE SEQUENCE [LARGE SCALE GENOMIC DNA]</scope>
    <source>
        <strain evidence="3 4">JCM 8201</strain>
    </source>
</reference>
<dbReference type="Proteomes" id="UP001501842">
    <property type="component" value="Unassembled WGS sequence"/>
</dbReference>
<keyword evidence="2" id="KW-0472">Membrane</keyword>
<feature type="compositionally biased region" description="Acidic residues" evidence="1">
    <location>
        <begin position="38"/>
        <end position="52"/>
    </location>
</feature>